<evidence type="ECO:0000313" key="2">
    <source>
        <dbReference type="EMBL" id="KPY12708.1"/>
    </source>
</evidence>
<dbReference type="AlphaFoldDB" id="A0A0P9WBC3"/>
<name>A0A0P9WBC3_PSESH</name>
<evidence type="ECO:0000256" key="1">
    <source>
        <dbReference type="SAM" id="Phobius"/>
    </source>
</evidence>
<keyword evidence="1" id="KW-0812">Transmembrane</keyword>
<proteinExistence type="predicted"/>
<dbReference type="Proteomes" id="UP000050396">
    <property type="component" value="Unassembled WGS sequence"/>
</dbReference>
<organism evidence="2 3">
    <name type="scientific">Pseudomonas savastanoi pv. phaseolicola</name>
    <name type="common">Pseudomonas syringae pv. phaseolicola</name>
    <dbReference type="NCBI Taxonomy" id="319"/>
    <lineage>
        <taxon>Bacteria</taxon>
        <taxon>Pseudomonadati</taxon>
        <taxon>Pseudomonadota</taxon>
        <taxon>Gammaproteobacteria</taxon>
        <taxon>Pseudomonadales</taxon>
        <taxon>Pseudomonadaceae</taxon>
        <taxon>Pseudomonas</taxon>
    </lineage>
</organism>
<sequence>MCQACSDGDAKIVWRYFYKVIFERKSLAGFCCMHLLTGAAMLMP</sequence>
<protein>
    <submittedName>
        <fullName evidence="2">Uncharacterized protein</fullName>
    </submittedName>
</protein>
<accession>A0A0P9WBC3</accession>
<dbReference type="EMBL" id="LJQZ01000227">
    <property type="protein sequence ID" value="KPY12708.1"/>
    <property type="molecule type" value="Genomic_DNA"/>
</dbReference>
<gene>
    <name evidence="2" type="ORF">ALO55_103142</name>
</gene>
<evidence type="ECO:0000313" key="3">
    <source>
        <dbReference type="Proteomes" id="UP000050396"/>
    </source>
</evidence>
<keyword evidence="1" id="KW-1133">Transmembrane helix</keyword>
<reference evidence="2 3" key="1">
    <citation type="submission" date="2015-09" db="EMBL/GenBank/DDBJ databases">
        <title>Genome announcement of multiple Pseudomonas syringae strains.</title>
        <authorList>
            <person name="Thakur S."/>
            <person name="Wang P.W."/>
            <person name="Gong Y."/>
            <person name="Weir B.S."/>
            <person name="Guttman D.S."/>
        </authorList>
    </citation>
    <scope>NUCLEOTIDE SEQUENCE [LARGE SCALE GENOMIC DNA]</scope>
    <source>
        <strain evidence="2 3">ICMP2740</strain>
    </source>
</reference>
<feature type="transmembrane region" description="Helical" evidence="1">
    <location>
        <begin position="26"/>
        <end position="43"/>
    </location>
</feature>
<keyword evidence="1" id="KW-0472">Membrane</keyword>
<comment type="caution">
    <text evidence="2">The sequence shown here is derived from an EMBL/GenBank/DDBJ whole genome shotgun (WGS) entry which is preliminary data.</text>
</comment>